<dbReference type="GO" id="GO:0140359">
    <property type="term" value="F:ABC-type transporter activity"/>
    <property type="evidence" value="ECO:0007669"/>
    <property type="project" value="InterPro"/>
</dbReference>
<feature type="domain" description="ABC transporter" evidence="12">
    <location>
        <begin position="415"/>
        <end position="639"/>
    </location>
</feature>
<dbReference type="SUPFAM" id="SSF90123">
    <property type="entry name" value="ABC transporter transmembrane region"/>
    <property type="match status" value="2"/>
</dbReference>
<feature type="transmembrane region" description="Helical" evidence="11">
    <location>
        <begin position="952"/>
        <end position="974"/>
    </location>
</feature>
<evidence type="ECO:0000256" key="11">
    <source>
        <dbReference type="SAM" id="Phobius"/>
    </source>
</evidence>
<evidence type="ECO:0000256" key="10">
    <source>
        <dbReference type="SAM" id="MobiDB-lite"/>
    </source>
</evidence>
<dbReference type="CDD" id="cd03244">
    <property type="entry name" value="ABCC_MRP_domain2"/>
    <property type="match status" value="1"/>
</dbReference>
<dbReference type="FunFam" id="1.20.1560.10:FF:000063">
    <property type="entry name" value="Multidrug resistance protein ABC transporter"/>
    <property type="match status" value="1"/>
</dbReference>
<dbReference type="FunFam" id="1.20.1560.10:FF:000003">
    <property type="entry name" value="ABC transporter C family member 10"/>
    <property type="match status" value="1"/>
</dbReference>
<feature type="domain" description="ABC transporter" evidence="12">
    <location>
        <begin position="1046"/>
        <end position="1280"/>
    </location>
</feature>
<dbReference type="PROSITE" id="PS50893">
    <property type="entry name" value="ABC_TRANSPORTER_2"/>
    <property type="match status" value="2"/>
</dbReference>
<keyword evidence="15" id="KW-1185">Reference proteome</keyword>
<dbReference type="GO" id="GO:0005774">
    <property type="term" value="C:vacuolar membrane"/>
    <property type="evidence" value="ECO:0007669"/>
    <property type="project" value="UniProtKB-SubCell"/>
</dbReference>
<feature type="domain" description="ABC transmembrane type-1" evidence="13">
    <location>
        <begin position="728"/>
        <end position="1005"/>
    </location>
</feature>
<keyword evidence="6" id="KW-0547">Nucleotide-binding</keyword>
<comment type="similarity">
    <text evidence="2">Belongs to the ABC transporter superfamily. ABCC family. Conjugate transporter (TC 3.A.1.208) subfamily.</text>
</comment>
<dbReference type="PANTHER" id="PTHR24223">
    <property type="entry name" value="ATP-BINDING CASSETTE SUB-FAMILY C"/>
    <property type="match status" value="1"/>
</dbReference>
<evidence type="ECO:0000256" key="9">
    <source>
        <dbReference type="ARBA" id="ARBA00023136"/>
    </source>
</evidence>
<feature type="transmembrane region" description="Helical" evidence="11">
    <location>
        <begin position="218"/>
        <end position="246"/>
    </location>
</feature>
<dbReference type="GO" id="GO:0016887">
    <property type="term" value="F:ATP hydrolysis activity"/>
    <property type="evidence" value="ECO:0007669"/>
    <property type="project" value="InterPro"/>
</dbReference>
<feature type="transmembrane region" description="Helical" evidence="11">
    <location>
        <begin position="305"/>
        <end position="326"/>
    </location>
</feature>
<dbReference type="Pfam" id="PF00005">
    <property type="entry name" value="ABC_tran"/>
    <property type="match status" value="2"/>
</dbReference>
<evidence type="ECO:0000256" key="4">
    <source>
        <dbReference type="ARBA" id="ARBA00022692"/>
    </source>
</evidence>
<feature type="transmembrane region" description="Helical" evidence="11">
    <location>
        <begin position="767"/>
        <end position="793"/>
    </location>
</feature>
<dbReference type="FunFam" id="3.40.50.300:FF:000997">
    <property type="entry name" value="Multidrug resistance-associated protein 1"/>
    <property type="match status" value="1"/>
</dbReference>
<evidence type="ECO:0000256" key="8">
    <source>
        <dbReference type="ARBA" id="ARBA00022989"/>
    </source>
</evidence>
<dbReference type="SMART" id="SM00382">
    <property type="entry name" value="AAA"/>
    <property type="match status" value="2"/>
</dbReference>
<dbReference type="CDD" id="cd18579">
    <property type="entry name" value="ABC_6TM_ABCC_D1"/>
    <property type="match status" value="1"/>
</dbReference>
<evidence type="ECO:0000256" key="3">
    <source>
        <dbReference type="ARBA" id="ARBA00022448"/>
    </source>
</evidence>
<dbReference type="PROSITE" id="PS00211">
    <property type="entry name" value="ABC_TRANSPORTER_1"/>
    <property type="match status" value="1"/>
</dbReference>
<evidence type="ECO:0000313" key="15">
    <source>
        <dbReference type="Proteomes" id="UP000794436"/>
    </source>
</evidence>
<dbReference type="InterPro" id="IPR017871">
    <property type="entry name" value="ABC_transporter-like_CS"/>
</dbReference>
<dbReference type="EMBL" id="SPLM01000146">
    <property type="protein sequence ID" value="TMW55804.1"/>
    <property type="molecule type" value="Genomic_DNA"/>
</dbReference>
<keyword evidence="5" id="KW-0677">Repeat</keyword>
<keyword evidence="7" id="KW-0067">ATP-binding</keyword>
<dbReference type="PANTHER" id="PTHR24223:SF443">
    <property type="entry name" value="MULTIDRUG-RESISTANCE LIKE PROTEIN 1, ISOFORM I"/>
    <property type="match status" value="1"/>
</dbReference>
<dbReference type="PROSITE" id="PS50929">
    <property type="entry name" value="ABC_TM1F"/>
    <property type="match status" value="2"/>
</dbReference>
<dbReference type="InterPro" id="IPR011527">
    <property type="entry name" value="ABC1_TM_dom"/>
</dbReference>
<dbReference type="InterPro" id="IPR036640">
    <property type="entry name" value="ABC1_TM_sf"/>
</dbReference>
<feature type="transmembrane region" description="Helical" evidence="11">
    <location>
        <begin position="130"/>
        <end position="152"/>
    </location>
</feature>
<accession>A0A8K1C3L0</accession>
<feature type="region of interest" description="Disordered" evidence="10">
    <location>
        <begin position="1"/>
        <end position="21"/>
    </location>
</feature>
<dbReference type="CDD" id="cd18580">
    <property type="entry name" value="ABC_6TM_ABCC_D2"/>
    <property type="match status" value="1"/>
</dbReference>
<feature type="transmembrane region" description="Helical" evidence="11">
    <location>
        <begin position="89"/>
        <end position="109"/>
    </location>
</feature>
<dbReference type="InterPro" id="IPR027417">
    <property type="entry name" value="P-loop_NTPase"/>
</dbReference>
<dbReference type="InterPro" id="IPR044726">
    <property type="entry name" value="ABCC_6TM_D2"/>
</dbReference>
<dbReference type="InterPro" id="IPR003593">
    <property type="entry name" value="AAA+_ATPase"/>
</dbReference>
<dbReference type="InterPro" id="IPR050173">
    <property type="entry name" value="ABC_transporter_C-like"/>
</dbReference>
<dbReference type="OrthoDB" id="6500128at2759"/>
<reference evidence="14" key="1">
    <citation type="submission" date="2019-03" db="EMBL/GenBank/DDBJ databases">
        <title>Long read genome sequence of the mycoparasitic Pythium oligandrum ATCC 38472 isolated from sugarbeet rhizosphere.</title>
        <authorList>
            <person name="Gaulin E."/>
        </authorList>
    </citation>
    <scope>NUCLEOTIDE SEQUENCE</scope>
    <source>
        <strain evidence="14">ATCC 38472_TT</strain>
    </source>
</reference>
<comment type="subcellular location">
    <subcellularLocation>
        <location evidence="1">Vacuole membrane</location>
        <topology evidence="1">Multi-pass membrane protein</topology>
    </subcellularLocation>
</comment>
<sequence length="1296" mass="143885">MAHRGEKQPLLARTNAQATHHPQEQASWLSKLFISWVNPILATGNDRQLDEDDVWELAEKNQCEPAASLLNHHWVASGSLVWAFLRSYGFRYLSIGILLASAYGCDLLGPYVLFHVVDLIGQAQMDMDQLVFWLGLLFVTRILKALLFAYVYSETQVIAVRFSSALKSIVFQKSLRLSSEAKTQKSTGDIVNIYTTDVQNILSAAYFFHEMWVLPVEITIALFMLFNIVHLATFAGFGVIIIVLLVNNTLARAQARTFQKVMKVKDERMKVINELFSSMQIVKLNAWERKFAAKVREVRGRELHVVWKLLLIGAINIFTLWGAPVFVSTATFAVYALVLKQTLTAAKVFTALALFRIIQEPLRSLPRIITGVIQAGISVNRLVEFMELQEVDPQAIATRENTEMVAKYDPKQVILSMENATFAWDTKTAPLFRGINLQVKRGDLVVIHGRVGSGKSSLCSAVLGDMLKREGSVYVGGSAAYCSQQPWIQNLTIRENILFGQPYDKKKYRKVIEACGLTKDLELFAAGDRTEIGQKGLNVSGGQKARISLARACYSDADILILDSPLAAVDAIVANEIYNKCLLGLLQHKTRILVTHNPEIITSKYVDVAIRLVDGVLTPSRNPDRQALSPPPVSPLVGRRGRIVPSFASPASASKKEEVFTESALEQFSSERAVAEGFSPMSSRSMDSFIGDNKDGVLVQEETRHDGRVSSHVFMAYFRAVGGIRVVVFLIIVQCVWQAFQILSDLWLSYWTSTSDEDQKANVSFNLLVYVGLALSSSAMVLVRTLTVSFCGIRGARRMFDAMTTALLKAPMYFFDANPVGRILNRYGDDVSQIDFRLPFAYGSLLAVAFSNGFTLFTAAAVTGWYGLLILPILVLYFRVGAFYLRPARELQRLQKTTQSPVLAHVSEAIDGTAIIRAFGAEQVHRFMEQNFAKIDLNNRCVHLSIYTGQWFALRMQLMGGVIVVLIAAALVSLRHSLSAGVIGLAFNYALAIDQGLESLIQAWSWLETGMVSPERIQEYIDVPSEAPHELPENDPSPEWPAQGEVTFENVSFRYRENSELVLRGISFQLRPGEKIGIVGRTGAGKSSLTMTLFRINELAAGRIVIDGVDTSHLGLQTLRGRLSIITQAPVLFKGTIRGYLDPFDEYLDDDLWSALRKVSLADKIGSMDGALLAPLEENGENFSVGERQMLCMGRALLSDARVVVMDEATAAIDHDTDVKLQQVIRTEFRRSTVITIAHRLDTVLDSDRIMVLNAGRIVEFDSPKTLLDKQSGHLYDLAKEGGYLDRLPGSAQASE</sequence>
<dbReference type="Gene3D" id="3.40.50.300">
    <property type="entry name" value="P-loop containing nucleotide triphosphate hydrolases"/>
    <property type="match status" value="2"/>
</dbReference>
<dbReference type="GO" id="GO:0005524">
    <property type="term" value="F:ATP binding"/>
    <property type="evidence" value="ECO:0007669"/>
    <property type="project" value="UniProtKB-KW"/>
</dbReference>
<protein>
    <submittedName>
        <fullName evidence="14">Uncharacterized protein</fullName>
    </submittedName>
</protein>
<dbReference type="InterPro" id="IPR044746">
    <property type="entry name" value="ABCC_6TM_D1"/>
</dbReference>
<proteinExistence type="inferred from homology"/>
<evidence type="ECO:0000256" key="5">
    <source>
        <dbReference type="ARBA" id="ARBA00022737"/>
    </source>
</evidence>
<dbReference type="Pfam" id="PF00664">
    <property type="entry name" value="ABC_membrane"/>
    <property type="match status" value="2"/>
</dbReference>
<dbReference type="CDD" id="cd03250">
    <property type="entry name" value="ABCC_MRP_domain1"/>
    <property type="match status" value="1"/>
</dbReference>
<dbReference type="SUPFAM" id="SSF52540">
    <property type="entry name" value="P-loop containing nucleoside triphosphate hydrolases"/>
    <property type="match status" value="2"/>
</dbReference>
<dbReference type="FunFam" id="3.40.50.300:FF:000610">
    <property type="entry name" value="Multidrug resistance-associated ABC transporter"/>
    <property type="match status" value="1"/>
</dbReference>
<dbReference type="InterPro" id="IPR003439">
    <property type="entry name" value="ABC_transporter-like_ATP-bd"/>
</dbReference>
<evidence type="ECO:0000256" key="2">
    <source>
        <dbReference type="ARBA" id="ARBA00009726"/>
    </source>
</evidence>
<feature type="transmembrane region" description="Helical" evidence="11">
    <location>
        <begin position="332"/>
        <end position="358"/>
    </location>
</feature>
<feature type="domain" description="ABC transmembrane type-1" evidence="13">
    <location>
        <begin position="95"/>
        <end position="374"/>
    </location>
</feature>
<keyword evidence="9 11" id="KW-0472">Membrane</keyword>
<evidence type="ECO:0000313" key="14">
    <source>
        <dbReference type="EMBL" id="TMW55804.1"/>
    </source>
</evidence>
<keyword evidence="3" id="KW-0813">Transport</keyword>
<evidence type="ECO:0000259" key="13">
    <source>
        <dbReference type="PROSITE" id="PS50929"/>
    </source>
</evidence>
<gene>
    <name evidence="14" type="ORF">Poli38472_008452</name>
</gene>
<evidence type="ECO:0000256" key="6">
    <source>
        <dbReference type="ARBA" id="ARBA00022741"/>
    </source>
</evidence>
<evidence type="ECO:0000256" key="1">
    <source>
        <dbReference type="ARBA" id="ARBA00004128"/>
    </source>
</evidence>
<evidence type="ECO:0000256" key="7">
    <source>
        <dbReference type="ARBA" id="ARBA00022840"/>
    </source>
</evidence>
<name>A0A8K1C3L0_PYTOL</name>
<dbReference type="Gene3D" id="1.20.1560.10">
    <property type="entry name" value="ABC transporter type 1, transmembrane domain"/>
    <property type="match status" value="2"/>
</dbReference>
<comment type="caution">
    <text evidence="14">The sequence shown here is derived from an EMBL/GenBank/DDBJ whole genome shotgun (WGS) entry which is preliminary data.</text>
</comment>
<dbReference type="Proteomes" id="UP000794436">
    <property type="component" value="Unassembled WGS sequence"/>
</dbReference>
<keyword evidence="8 11" id="KW-1133">Transmembrane helix</keyword>
<organism evidence="14 15">
    <name type="scientific">Pythium oligandrum</name>
    <name type="common">Mycoparasitic fungus</name>
    <dbReference type="NCBI Taxonomy" id="41045"/>
    <lineage>
        <taxon>Eukaryota</taxon>
        <taxon>Sar</taxon>
        <taxon>Stramenopiles</taxon>
        <taxon>Oomycota</taxon>
        <taxon>Peronosporomycetes</taxon>
        <taxon>Pythiales</taxon>
        <taxon>Pythiaceae</taxon>
        <taxon>Pythium</taxon>
    </lineage>
</organism>
<feature type="transmembrane region" description="Helical" evidence="11">
    <location>
        <begin position="716"/>
        <end position="740"/>
    </location>
</feature>
<evidence type="ECO:0000259" key="12">
    <source>
        <dbReference type="PROSITE" id="PS50893"/>
    </source>
</evidence>
<feature type="transmembrane region" description="Helical" evidence="11">
    <location>
        <begin position="840"/>
        <end position="859"/>
    </location>
</feature>
<keyword evidence="4 11" id="KW-0812">Transmembrane</keyword>
<feature type="transmembrane region" description="Helical" evidence="11">
    <location>
        <begin position="865"/>
        <end position="885"/>
    </location>
</feature>